<sequence length="326" mass="36209">MTSPSSSGTSPTVSKGTKTKREAKLTNFFASKTVKKLKADDQSVQKNTQNSNEVLEHKIPANSESAASKVLESEKEQAILESFDKDSLVYRTMGHDWLIHLSKEVKKPYFNEIIKFVNNELSNSKRIYPPIDEIFSWSVFTKFENVKIVILGQDPYFNPGQAHGLAFSVKKGVPPPPSLKNIYAAIKNSYPGAFSSGSGSNKNNAALLKSGFLKGWADQGVLMLNSTLTVEEKKPNSHKDVGWETFTDAVISLLNTKSTNLVFLLWGSFAQKKADKIIDPKKHLVLKSVHPSPLSAHRGFLQCNHFKLANDYLAKHNKATIDWEGL</sequence>
<evidence type="ECO:0000256" key="10">
    <source>
        <dbReference type="SAM" id="MobiDB-lite"/>
    </source>
</evidence>
<dbReference type="PANTHER" id="PTHR11264:SF0">
    <property type="entry name" value="URACIL-DNA GLYCOSYLASE"/>
    <property type="match status" value="1"/>
</dbReference>
<keyword evidence="5 7" id="KW-0378">Hydrolase</keyword>
<feature type="compositionally biased region" description="Polar residues" evidence="10">
    <location>
        <begin position="44"/>
        <end position="53"/>
    </location>
</feature>
<dbReference type="FunFam" id="3.40.470.10:FF:000001">
    <property type="entry name" value="Uracil-DNA glycosylase"/>
    <property type="match status" value="1"/>
</dbReference>
<evidence type="ECO:0000259" key="11">
    <source>
        <dbReference type="SMART" id="SM00986"/>
    </source>
</evidence>
<dbReference type="NCBIfam" id="NF003592">
    <property type="entry name" value="PRK05254.1-5"/>
    <property type="match status" value="1"/>
</dbReference>
<dbReference type="HAMAP" id="MF_00148">
    <property type="entry name" value="UDG"/>
    <property type="match status" value="1"/>
</dbReference>
<evidence type="ECO:0000313" key="12">
    <source>
        <dbReference type="EMBL" id="OMJ15231.1"/>
    </source>
</evidence>
<feature type="domain" description="Uracil-DNA glycosylase-like" evidence="11">
    <location>
        <begin position="139"/>
        <end position="313"/>
    </location>
</feature>
<name>A0A1R1XKR0_9FUNG</name>
<dbReference type="OrthoDB" id="10031947at2759"/>
<feature type="region of interest" description="Disordered" evidence="10">
    <location>
        <begin position="1"/>
        <end position="21"/>
    </location>
</feature>
<evidence type="ECO:0000256" key="6">
    <source>
        <dbReference type="ARBA" id="ARBA00023204"/>
    </source>
</evidence>
<keyword evidence="7" id="KW-0539">Nucleus</keyword>
<dbReference type="PANTHER" id="PTHR11264">
    <property type="entry name" value="URACIL-DNA GLYCOSYLASE"/>
    <property type="match status" value="1"/>
</dbReference>
<dbReference type="GO" id="GO:0005739">
    <property type="term" value="C:mitochondrion"/>
    <property type="evidence" value="ECO:0007669"/>
    <property type="project" value="UniProtKB-SubCell"/>
</dbReference>
<dbReference type="NCBIfam" id="TIGR00628">
    <property type="entry name" value="ung"/>
    <property type="match status" value="1"/>
</dbReference>
<evidence type="ECO:0000256" key="3">
    <source>
        <dbReference type="ARBA" id="ARBA00012030"/>
    </source>
</evidence>
<dbReference type="NCBIfam" id="NF003588">
    <property type="entry name" value="PRK05254.1-1"/>
    <property type="match status" value="1"/>
</dbReference>
<comment type="caution">
    <text evidence="12">The sequence shown here is derived from an EMBL/GenBank/DDBJ whole genome shotgun (WGS) entry which is preliminary data.</text>
</comment>
<feature type="active site" description="Proton acceptor" evidence="7 8">
    <location>
        <position position="154"/>
    </location>
</feature>
<dbReference type="PROSITE" id="PS00130">
    <property type="entry name" value="U_DNA_GLYCOSYLASE"/>
    <property type="match status" value="1"/>
</dbReference>
<organism evidence="12 13">
    <name type="scientific">Smittium culicis</name>
    <dbReference type="NCBI Taxonomy" id="133412"/>
    <lineage>
        <taxon>Eukaryota</taxon>
        <taxon>Fungi</taxon>
        <taxon>Fungi incertae sedis</taxon>
        <taxon>Zoopagomycota</taxon>
        <taxon>Kickxellomycotina</taxon>
        <taxon>Harpellomycetes</taxon>
        <taxon>Harpellales</taxon>
        <taxon>Legeriomycetaceae</taxon>
        <taxon>Smittium</taxon>
    </lineage>
</organism>
<evidence type="ECO:0000256" key="5">
    <source>
        <dbReference type="ARBA" id="ARBA00022801"/>
    </source>
</evidence>
<dbReference type="EC" id="3.2.2.27" evidence="3 7"/>
<protein>
    <recommendedName>
        <fullName evidence="3 7">Uracil-DNA glycosylase</fullName>
        <shortName evidence="7">UDG</shortName>
        <ecNumber evidence="3 7">3.2.2.27</ecNumber>
    </recommendedName>
</protein>
<keyword evidence="6 7" id="KW-0234">DNA repair</keyword>
<dbReference type="SMART" id="SM00987">
    <property type="entry name" value="UreE_C"/>
    <property type="match status" value="1"/>
</dbReference>
<dbReference type="SMART" id="SM00986">
    <property type="entry name" value="UDG"/>
    <property type="match status" value="1"/>
</dbReference>
<evidence type="ECO:0000313" key="13">
    <source>
        <dbReference type="Proteomes" id="UP000187283"/>
    </source>
</evidence>
<comment type="similarity">
    <text evidence="2 7 9">Belongs to the uracil-DNA glycosylase (UDG) superfamily. UNG family.</text>
</comment>
<dbReference type="GO" id="GO:0097510">
    <property type="term" value="P:base-excision repair, AP site formation via deaminated base removal"/>
    <property type="evidence" value="ECO:0007669"/>
    <property type="project" value="TreeGrafter"/>
</dbReference>
<dbReference type="InterPro" id="IPR005122">
    <property type="entry name" value="Uracil-DNA_glycosylase-like"/>
</dbReference>
<dbReference type="NCBIfam" id="NF003589">
    <property type="entry name" value="PRK05254.1-2"/>
    <property type="match status" value="1"/>
</dbReference>
<dbReference type="STRING" id="133412.A0A1R1XKR0"/>
<dbReference type="Proteomes" id="UP000187283">
    <property type="component" value="Unassembled WGS sequence"/>
</dbReference>
<dbReference type="Gene3D" id="3.40.470.10">
    <property type="entry name" value="Uracil-DNA glycosylase-like domain"/>
    <property type="match status" value="1"/>
</dbReference>
<evidence type="ECO:0000256" key="1">
    <source>
        <dbReference type="ARBA" id="ARBA00001400"/>
    </source>
</evidence>
<evidence type="ECO:0000256" key="2">
    <source>
        <dbReference type="ARBA" id="ARBA00008184"/>
    </source>
</evidence>
<evidence type="ECO:0000256" key="4">
    <source>
        <dbReference type="ARBA" id="ARBA00022763"/>
    </source>
</evidence>
<keyword evidence="4 7" id="KW-0227">DNA damage</keyword>
<dbReference type="CDD" id="cd10027">
    <property type="entry name" value="UDG-F1-like"/>
    <property type="match status" value="1"/>
</dbReference>
<proteinExistence type="inferred from homology"/>
<dbReference type="InterPro" id="IPR018085">
    <property type="entry name" value="Ura-DNA_Glyclase_AS"/>
</dbReference>
<feature type="compositionally biased region" description="Low complexity" evidence="10">
    <location>
        <begin position="1"/>
        <end position="16"/>
    </location>
</feature>
<dbReference type="InterPro" id="IPR002043">
    <property type="entry name" value="UDG_fam1"/>
</dbReference>
<comment type="catalytic activity">
    <reaction evidence="1 7 9">
        <text>Hydrolyzes single-stranded DNA or mismatched double-stranded DNA and polynucleotides, releasing free uracil.</text>
        <dbReference type="EC" id="3.2.2.27"/>
    </reaction>
</comment>
<accession>A0A1R1XKR0</accession>
<reference evidence="12 13" key="1">
    <citation type="submission" date="2017-01" db="EMBL/GenBank/DDBJ databases">
        <authorList>
            <person name="Mah S.A."/>
            <person name="Swanson W.J."/>
            <person name="Moy G.W."/>
            <person name="Vacquier V.D."/>
        </authorList>
    </citation>
    <scope>NUCLEOTIDE SEQUENCE [LARGE SCALE GENOMIC DNA]</scope>
    <source>
        <strain evidence="12 13">GSMNP</strain>
    </source>
</reference>
<dbReference type="SUPFAM" id="SSF52141">
    <property type="entry name" value="Uracil-DNA glycosylase-like"/>
    <property type="match status" value="1"/>
</dbReference>
<dbReference type="Pfam" id="PF03167">
    <property type="entry name" value="UDG"/>
    <property type="match status" value="1"/>
</dbReference>
<keyword evidence="7" id="KW-0496">Mitochondrion</keyword>
<dbReference type="GO" id="GO:0004844">
    <property type="term" value="F:uracil DNA N-glycosylase activity"/>
    <property type="evidence" value="ECO:0007669"/>
    <property type="project" value="UniProtKB-UniRule"/>
</dbReference>
<dbReference type="InterPro" id="IPR036895">
    <property type="entry name" value="Uracil-DNA_glycosylase-like_sf"/>
</dbReference>
<comment type="subcellular location">
    <subcellularLocation>
        <location evidence="7">Mitochondrion</location>
    </subcellularLocation>
    <subcellularLocation>
        <location evidence="7">Nucleus</location>
    </subcellularLocation>
</comment>
<evidence type="ECO:0000256" key="9">
    <source>
        <dbReference type="RuleBase" id="RU003780"/>
    </source>
</evidence>
<dbReference type="AlphaFoldDB" id="A0A1R1XKR0"/>
<gene>
    <name evidence="7" type="primary">UNG1</name>
    <name evidence="12" type="ORF">AYI70_g7404</name>
</gene>
<feature type="region of interest" description="Disordered" evidence="10">
    <location>
        <begin position="39"/>
        <end position="59"/>
    </location>
</feature>
<dbReference type="EMBL" id="LSSN01002737">
    <property type="protein sequence ID" value="OMJ15231.1"/>
    <property type="molecule type" value="Genomic_DNA"/>
</dbReference>
<comment type="function">
    <text evidence="7 9">Excises uracil residues from the DNA which can arise as a result of misincorporation of dUMP residues by DNA polymerase or due to deamination of cytosine.</text>
</comment>
<evidence type="ECO:0000256" key="7">
    <source>
        <dbReference type="HAMAP-Rule" id="MF_03166"/>
    </source>
</evidence>
<dbReference type="GO" id="GO:0005634">
    <property type="term" value="C:nucleus"/>
    <property type="evidence" value="ECO:0007669"/>
    <property type="project" value="UniProtKB-SubCell"/>
</dbReference>
<evidence type="ECO:0000256" key="8">
    <source>
        <dbReference type="PROSITE-ProRule" id="PRU10072"/>
    </source>
</evidence>
<keyword evidence="13" id="KW-1185">Reference proteome</keyword>